<feature type="region of interest" description="Disordered" evidence="7">
    <location>
        <begin position="250"/>
        <end position="290"/>
    </location>
</feature>
<feature type="region of interest" description="Disordered" evidence="7">
    <location>
        <begin position="185"/>
        <end position="236"/>
    </location>
</feature>
<gene>
    <name evidence="10" type="ORF">CHIRRI_LOCUS10456</name>
</gene>
<proteinExistence type="inferred from homology"/>
<feature type="compositionally biased region" description="Polar residues" evidence="7">
    <location>
        <begin position="185"/>
        <end position="217"/>
    </location>
</feature>
<comment type="similarity">
    <text evidence="2">Belongs to the peptidase S54 family.</text>
</comment>
<keyword evidence="6 8" id="KW-0472">Membrane</keyword>
<accession>A0A9N9S1T2</accession>
<evidence type="ECO:0000256" key="4">
    <source>
        <dbReference type="ARBA" id="ARBA00022824"/>
    </source>
</evidence>
<evidence type="ECO:0000256" key="5">
    <source>
        <dbReference type="ARBA" id="ARBA00022989"/>
    </source>
</evidence>
<reference evidence="10" key="2">
    <citation type="submission" date="2022-10" db="EMBL/GenBank/DDBJ databases">
        <authorList>
            <consortium name="ENA_rothamsted_submissions"/>
            <consortium name="culmorum"/>
            <person name="King R."/>
        </authorList>
    </citation>
    <scope>NUCLEOTIDE SEQUENCE</scope>
</reference>
<reference evidence="10" key="1">
    <citation type="submission" date="2022-01" db="EMBL/GenBank/DDBJ databases">
        <authorList>
            <person name="King R."/>
        </authorList>
    </citation>
    <scope>NUCLEOTIDE SEQUENCE</scope>
</reference>
<dbReference type="InterPro" id="IPR051512">
    <property type="entry name" value="Inactive_Rhomboid"/>
</dbReference>
<feature type="transmembrane region" description="Helical" evidence="8">
    <location>
        <begin position="731"/>
        <end position="755"/>
    </location>
</feature>
<keyword evidence="3 8" id="KW-0812">Transmembrane</keyword>
<dbReference type="InterPro" id="IPR035952">
    <property type="entry name" value="Rhomboid-like_sf"/>
</dbReference>
<keyword evidence="5 8" id="KW-1133">Transmembrane helix</keyword>
<dbReference type="Pfam" id="PF01694">
    <property type="entry name" value="Rhomboid"/>
    <property type="match status" value="1"/>
</dbReference>
<evidence type="ECO:0000313" key="11">
    <source>
        <dbReference type="Proteomes" id="UP001153620"/>
    </source>
</evidence>
<dbReference type="InterPro" id="IPR022764">
    <property type="entry name" value="Peptidase_S54_rhomboid_dom"/>
</dbReference>
<comment type="subcellular location">
    <subcellularLocation>
        <location evidence="1">Endoplasmic reticulum membrane</location>
        <topology evidence="1">Multi-pass membrane protein</topology>
    </subcellularLocation>
</comment>
<dbReference type="PANTHER" id="PTHR45965">
    <property type="entry name" value="INACTIVE RHOMBOID PROTEIN"/>
    <property type="match status" value="1"/>
</dbReference>
<keyword evidence="11" id="KW-1185">Reference proteome</keyword>
<dbReference type="EMBL" id="OU895879">
    <property type="protein sequence ID" value="CAG9807610.1"/>
    <property type="molecule type" value="Genomic_DNA"/>
</dbReference>
<feature type="region of interest" description="Disordered" evidence="7">
    <location>
        <begin position="361"/>
        <end position="405"/>
    </location>
</feature>
<feature type="region of interest" description="Disordered" evidence="7">
    <location>
        <begin position="423"/>
        <end position="444"/>
    </location>
</feature>
<evidence type="ECO:0000256" key="2">
    <source>
        <dbReference type="ARBA" id="ARBA00009045"/>
    </source>
</evidence>
<organism evidence="10 11">
    <name type="scientific">Chironomus riparius</name>
    <dbReference type="NCBI Taxonomy" id="315576"/>
    <lineage>
        <taxon>Eukaryota</taxon>
        <taxon>Metazoa</taxon>
        <taxon>Ecdysozoa</taxon>
        <taxon>Arthropoda</taxon>
        <taxon>Hexapoda</taxon>
        <taxon>Insecta</taxon>
        <taxon>Pterygota</taxon>
        <taxon>Neoptera</taxon>
        <taxon>Endopterygota</taxon>
        <taxon>Diptera</taxon>
        <taxon>Nematocera</taxon>
        <taxon>Chironomoidea</taxon>
        <taxon>Chironomidae</taxon>
        <taxon>Chironominae</taxon>
        <taxon>Chironomus</taxon>
    </lineage>
</organism>
<dbReference type="OrthoDB" id="2146116at2759"/>
<feature type="transmembrane region" description="Helical" evidence="8">
    <location>
        <begin position="989"/>
        <end position="1010"/>
    </location>
</feature>
<dbReference type="GO" id="GO:0005789">
    <property type="term" value="C:endoplasmic reticulum membrane"/>
    <property type="evidence" value="ECO:0007669"/>
    <property type="project" value="UniProtKB-SubCell"/>
</dbReference>
<evidence type="ECO:0000259" key="9">
    <source>
        <dbReference type="Pfam" id="PF01694"/>
    </source>
</evidence>
<feature type="compositionally biased region" description="Low complexity" evidence="7">
    <location>
        <begin position="273"/>
        <end position="290"/>
    </location>
</feature>
<feature type="compositionally biased region" description="Low complexity" evidence="7">
    <location>
        <begin position="250"/>
        <end position="260"/>
    </location>
</feature>
<dbReference type="Gene3D" id="1.20.1540.10">
    <property type="entry name" value="Rhomboid-like"/>
    <property type="match status" value="1"/>
</dbReference>
<feature type="domain" description="Peptidase S54 rhomboid" evidence="9">
    <location>
        <begin position="980"/>
        <end position="1118"/>
    </location>
</feature>
<dbReference type="FunFam" id="1.20.1540.10:FF:000032">
    <property type="entry name" value="inactive rhomboid protein 1"/>
    <property type="match status" value="1"/>
</dbReference>
<evidence type="ECO:0000256" key="8">
    <source>
        <dbReference type="SAM" id="Phobius"/>
    </source>
</evidence>
<feature type="compositionally biased region" description="Low complexity" evidence="7">
    <location>
        <begin position="365"/>
        <end position="380"/>
    </location>
</feature>
<sequence length="1228" mass="138165">MSSEPDIDNYHLGCFQQSSNHHNPNMQTKRRSSYSNSHFAQPLSSQGIIYKDSCSIVSSQDNLGCSPSHYDCYGNRPQLRYEENICCIPPSPAPNSDRFVIGISAPQHRLMVQQQQQQRTMSPSSRYRVQDRYRDVSSPGHFLVNSTPLSSNDNYATYLSSAVHTPVKRYIPTPPLCTTDQVQYNDQPTLSNPGYHLSVSSTQNSLNQIGSSQTLKPQKSRNSSQQQQQPQSSQYRINMKCCSDKQQITSSTLPLNSSNTDHYATTPRIRSNMSSMKSNQSTASNSSSSSAACCSQTQSIMNAPYISRDYSTGITKVITPVNMMNQTDQSCINCRRTTGVHQQTQTGPISPIPPQQLTLSAIQDSHQSQSPISPQPSTHSMASAKSGEQTYSSSVPLPKQPEKIEEEPTIAPPPVVFANKPLQQATTQQEQSSMSHLPVQQESSITGSNRSFVFQYHHDSSSNLLVNSNANQRNMLQQQRQQNPSRYSRKQKVKDYVKREIAKFFGVDILSEEEERIKWFERQKRLAIRCFGQLRDDMDCTGSPRHQGRNDQQLGYRPDILPQNTDESERTHYKIEKKASVATMMWNGVSFLASRRHVRKQKQWSRSFAPAHVKNNDDSDLCDGISPLPNDETFFDSPNANSGNNQDEYGYNRQLYSTPSTSVRSNGWQIKSSQHEHELIAATGMRPGTRISAQLLDGIMDNSRRQVTNDIKLLRPNELDDRHDYRPFFTYWVNTVQILVLVISLICYGVVSFGIGMEQKTGQVMVTNLNLQQVSHQEQRNVWIGPRSMDLVHLGAKFGGCMRRDARVLDVIAKTKRKERETACCIRNDDSGCVQTSQAECSVGGLWPTQKTISTWKKWSPGDGPGGRISGSVCGLDPKFCDAPQSFEWPDDITKWPICRKTNSFSHRSRLKDHTAEHMVCEIIGHPCCTGVYGECRITTKEYCEFINGYFHEEASLCSQVSCMSNVCGMFPFFSHDVPDQFYRLFTSLYLHAGILHLAITIAFQHIFLSDLERLLGPLRTAIIYIASGIAGNLTSAIFVPYRPEVGPLASLAGVASSLMIILTFCHWKQLKKPYLALIKLLLILACLFGMSSMPWQLNFAGLIGGIVFAIALTFGLVPFVSITKYNRKSKINLIWSSMLFHLFMYIVMFIIFYVFPSLFSSIGFVGIGHSSDHFEGYDEHTMSNNNNNNNNNNQFNRVINNFNVAGGIVSSVRSISSQFHLTHKNLH</sequence>
<dbReference type="PANTHER" id="PTHR45965:SF3">
    <property type="entry name" value="INACTIVE RHOMBOID PROTEIN 1"/>
    <property type="match status" value="1"/>
</dbReference>
<evidence type="ECO:0000256" key="3">
    <source>
        <dbReference type="ARBA" id="ARBA00022692"/>
    </source>
</evidence>
<feature type="compositionally biased region" description="Low complexity" evidence="7">
    <location>
        <begin position="220"/>
        <end position="234"/>
    </location>
</feature>
<feature type="transmembrane region" description="Helical" evidence="8">
    <location>
        <begin position="1075"/>
        <end position="1094"/>
    </location>
</feature>
<feature type="transmembrane region" description="Helical" evidence="8">
    <location>
        <begin position="1134"/>
        <end position="1156"/>
    </location>
</feature>
<feature type="transmembrane region" description="Helical" evidence="8">
    <location>
        <begin position="1100"/>
        <end position="1122"/>
    </location>
</feature>
<protein>
    <recommendedName>
        <fullName evidence="9">Peptidase S54 rhomboid domain-containing protein</fullName>
    </recommendedName>
</protein>
<name>A0A9N9S1T2_9DIPT</name>
<dbReference type="AlphaFoldDB" id="A0A9N9S1T2"/>
<dbReference type="GO" id="GO:0042058">
    <property type="term" value="P:regulation of epidermal growth factor receptor signaling pathway"/>
    <property type="evidence" value="ECO:0007669"/>
    <property type="project" value="TreeGrafter"/>
</dbReference>
<evidence type="ECO:0000256" key="7">
    <source>
        <dbReference type="SAM" id="MobiDB-lite"/>
    </source>
</evidence>
<feature type="compositionally biased region" description="Polar residues" evidence="7">
    <location>
        <begin position="381"/>
        <end position="395"/>
    </location>
</feature>
<keyword evidence="4" id="KW-0256">Endoplasmic reticulum</keyword>
<dbReference type="GO" id="GO:0050708">
    <property type="term" value="P:regulation of protein secretion"/>
    <property type="evidence" value="ECO:0007669"/>
    <property type="project" value="TreeGrafter"/>
</dbReference>
<dbReference type="GO" id="GO:0004252">
    <property type="term" value="F:serine-type endopeptidase activity"/>
    <property type="evidence" value="ECO:0007669"/>
    <property type="project" value="InterPro"/>
</dbReference>
<dbReference type="Proteomes" id="UP001153620">
    <property type="component" value="Chromosome 3"/>
</dbReference>
<evidence type="ECO:0000256" key="6">
    <source>
        <dbReference type="ARBA" id="ARBA00023136"/>
    </source>
</evidence>
<dbReference type="SUPFAM" id="SSF144091">
    <property type="entry name" value="Rhomboid-like"/>
    <property type="match status" value="1"/>
</dbReference>
<evidence type="ECO:0000313" key="10">
    <source>
        <dbReference type="EMBL" id="CAG9807610.1"/>
    </source>
</evidence>
<evidence type="ECO:0000256" key="1">
    <source>
        <dbReference type="ARBA" id="ARBA00004477"/>
    </source>
</evidence>
<feature type="transmembrane region" description="Helical" evidence="8">
    <location>
        <begin position="1048"/>
        <end position="1068"/>
    </location>
</feature>
<feature type="region of interest" description="Disordered" evidence="7">
    <location>
        <begin position="541"/>
        <end position="569"/>
    </location>
</feature>